<dbReference type="SUPFAM" id="SSF46894">
    <property type="entry name" value="C-terminal effector domain of the bipartite response regulators"/>
    <property type="match status" value="1"/>
</dbReference>
<dbReference type="EMBL" id="CP157390">
    <property type="protein sequence ID" value="XBM48723.1"/>
    <property type="molecule type" value="Genomic_DNA"/>
</dbReference>
<proteinExistence type="predicted"/>
<dbReference type="InterPro" id="IPR001789">
    <property type="entry name" value="Sig_transdc_resp-reg_receiver"/>
</dbReference>
<dbReference type="InterPro" id="IPR039420">
    <property type="entry name" value="WalR-like"/>
</dbReference>
<dbReference type="Pfam" id="PF00196">
    <property type="entry name" value="GerE"/>
    <property type="match status" value="1"/>
</dbReference>
<evidence type="ECO:0000256" key="5">
    <source>
        <dbReference type="PROSITE-ProRule" id="PRU00169"/>
    </source>
</evidence>
<dbReference type="CDD" id="cd17535">
    <property type="entry name" value="REC_NarL-like"/>
    <property type="match status" value="1"/>
</dbReference>
<dbReference type="SUPFAM" id="SSF52172">
    <property type="entry name" value="CheY-like"/>
    <property type="match status" value="1"/>
</dbReference>
<dbReference type="Gene3D" id="3.40.50.2300">
    <property type="match status" value="1"/>
</dbReference>
<dbReference type="PROSITE" id="PS50110">
    <property type="entry name" value="RESPONSE_REGULATORY"/>
    <property type="match status" value="1"/>
</dbReference>
<dbReference type="InterPro" id="IPR016032">
    <property type="entry name" value="Sig_transdc_resp-reg_C-effctor"/>
</dbReference>
<dbReference type="AlphaFoldDB" id="A0AAU7GF88"/>
<dbReference type="PROSITE" id="PS50043">
    <property type="entry name" value="HTH_LUXR_2"/>
    <property type="match status" value="1"/>
</dbReference>
<keyword evidence="4" id="KW-0804">Transcription</keyword>
<dbReference type="InterPro" id="IPR058245">
    <property type="entry name" value="NreC/VraR/RcsB-like_REC"/>
</dbReference>
<dbReference type="PRINTS" id="PR00038">
    <property type="entry name" value="HTHLUXR"/>
</dbReference>
<dbReference type="CDD" id="cd06170">
    <property type="entry name" value="LuxR_C_like"/>
    <property type="match status" value="1"/>
</dbReference>
<dbReference type="SMART" id="SM00421">
    <property type="entry name" value="HTH_LUXR"/>
    <property type="match status" value="1"/>
</dbReference>
<organism evidence="8">
    <name type="scientific">Leifsonia sp. NPDC080035</name>
    <dbReference type="NCBI Taxonomy" id="3143936"/>
    <lineage>
        <taxon>Bacteria</taxon>
        <taxon>Bacillati</taxon>
        <taxon>Actinomycetota</taxon>
        <taxon>Actinomycetes</taxon>
        <taxon>Micrococcales</taxon>
        <taxon>Microbacteriaceae</taxon>
        <taxon>Leifsonia</taxon>
    </lineage>
</organism>
<dbReference type="PANTHER" id="PTHR43214">
    <property type="entry name" value="TWO-COMPONENT RESPONSE REGULATOR"/>
    <property type="match status" value="1"/>
</dbReference>
<keyword evidence="1 5" id="KW-0597">Phosphoprotein</keyword>
<keyword evidence="2" id="KW-0805">Transcription regulation</keyword>
<evidence type="ECO:0000256" key="2">
    <source>
        <dbReference type="ARBA" id="ARBA00023015"/>
    </source>
</evidence>
<dbReference type="RefSeq" id="WP_348788664.1">
    <property type="nucleotide sequence ID" value="NZ_CP157390.1"/>
</dbReference>
<name>A0AAU7GF88_9MICO</name>
<feature type="modified residue" description="4-aspartylphosphate" evidence="5">
    <location>
        <position position="55"/>
    </location>
</feature>
<gene>
    <name evidence="8" type="ORF">AAME72_02440</name>
</gene>
<sequence length="215" mass="22815">MSIRVVVVDDQPLFSSGIAMLLEAQPDLEFAGAAHDGESGVELVVRERPDVVLMDLRMPVLDGIAATERIRAAVTGEDAPRIVVLTTFERDEAVARALSAGADGFVLKDTTSEFLIAAVRTVHAGHAVIAPKETAALFRAAGARRARTEAIAALSAREKEVFVLAARGLSNAEAGQAAFITEATVKSHMRSILQKLGLTSRVQLVAFAHENGLVH</sequence>
<reference evidence="8" key="1">
    <citation type="submission" date="2024-05" db="EMBL/GenBank/DDBJ databases">
        <title>The Natural Products Discovery Center: Release of the First 8490 Sequenced Strains for Exploring Actinobacteria Biosynthetic Diversity.</title>
        <authorList>
            <person name="Kalkreuter E."/>
            <person name="Kautsar S.A."/>
            <person name="Yang D."/>
            <person name="Bader C.D."/>
            <person name="Teijaro C.N."/>
            <person name="Fluegel L."/>
            <person name="Davis C.M."/>
            <person name="Simpson J.R."/>
            <person name="Lauterbach L."/>
            <person name="Steele A.D."/>
            <person name="Gui C."/>
            <person name="Meng S."/>
            <person name="Li G."/>
            <person name="Viehrig K."/>
            <person name="Ye F."/>
            <person name="Su P."/>
            <person name="Kiefer A.F."/>
            <person name="Nichols A."/>
            <person name="Cepeda A.J."/>
            <person name="Yan W."/>
            <person name="Fan B."/>
            <person name="Jiang Y."/>
            <person name="Adhikari A."/>
            <person name="Zheng C.-J."/>
            <person name="Schuster L."/>
            <person name="Cowan T.M."/>
            <person name="Smanski M.J."/>
            <person name="Chevrette M.G."/>
            <person name="de Carvalho L.P.S."/>
            <person name="Shen B."/>
        </authorList>
    </citation>
    <scope>NUCLEOTIDE SEQUENCE</scope>
    <source>
        <strain evidence="8">NPDC080035</strain>
    </source>
</reference>
<evidence type="ECO:0000256" key="3">
    <source>
        <dbReference type="ARBA" id="ARBA00023125"/>
    </source>
</evidence>
<dbReference type="InterPro" id="IPR011006">
    <property type="entry name" value="CheY-like_superfamily"/>
</dbReference>
<dbReference type="Pfam" id="PF00072">
    <property type="entry name" value="Response_reg"/>
    <property type="match status" value="1"/>
</dbReference>
<dbReference type="InterPro" id="IPR000792">
    <property type="entry name" value="Tscrpt_reg_LuxR_C"/>
</dbReference>
<dbReference type="GO" id="GO:0003677">
    <property type="term" value="F:DNA binding"/>
    <property type="evidence" value="ECO:0007669"/>
    <property type="project" value="UniProtKB-KW"/>
</dbReference>
<dbReference type="SMART" id="SM00448">
    <property type="entry name" value="REC"/>
    <property type="match status" value="1"/>
</dbReference>
<evidence type="ECO:0000259" key="6">
    <source>
        <dbReference type="PROSITE" id="PS50043"/>
    </source>
</evidence>
<evidence type="ECO:0000313" key="8">
    <source>
        <dbReference type="EMBL" id="XBM48723.1"/>
    </source>
</evidence>
<keyword evidence="3" id="KW-0238">DNA-binding</keyword>
<protein>
    <submittedName>
        <fullName evidence="8">Response regulator transcription factor</fullName>
    </submittedName>
</protein>
<feature type="domain" description="Response regulatory" evidence="7">
    <location>
        <begin position="4"/>
        <end position="123"/>
    </location>
</feature>
<evidence type="ECO:0000259" key="7">
    <source>
        <dbReference type="PROSITE" id="PS50110"/>
    </source>
</evidence>
<dbReference type="PANTHER" id="PTHR43214:SF24">
    <property type="entry name" value="TRANSCRIPTIONAL REGULATORY PROTEIN NARL-RELATED"/>
    <property type="match status" value="1"/>
</dbReference>
<evidence type="ECO:0000256" key="1">
    <source>
        <dbReference type="ARBA" id="ARBA00022553"/>
    </source>
</evidence>
<feature type="domain" description="HTH luxR-type" evidence="6">
    <location>
        <begin position="147"/>
        <end position="212"/>
    </location>
</feature>
<dbReference type="GO" id="GO:0000160">
    <property type="term" value="P:phosphorelay signal transduction system"/>
    <property type="evidence" value="ECO:0007669"/>
    <property type="project" value="InterPro"/>
</dbReference>
<evidence type="ECO:0000256" key="4">
    <source>
        <dbReference type="ARBA" id="ARBA00023163"/>
    </source>
</evidence>
<dbReference type="GO" id="GO:0006355">
    <property type="term" value="P:regulation of DNA-templated transcription"/>
    <property type="evidence" value="ECO:0007669"/>
    <property type="project" value="InterPro"/>
</dbReference>
<accession>A0AAU7GF88</accession>